<evidence type="ECO:0000313" key="1">
    <source>
        <dbReference type="EMBL" id="WWT31254.1"/>
    </source>
</evidence>
<evidence type="ECO:0000313" key="2">
    <source>
        <dbReference type="Proteomes" id="UP001369958"/>
    </source>
</evidence>
<protein>
    <submittedName>
        <fullName evidence="1">Uncharacterized protein</fullName>
    </submittedName>
</protein>
<dbReference type="Proteomes" id="UP001369958">
    <property type="component" value="Chromosome"/>
</dbReference>
<name>A0ABZ2HZ00_9HYPH</name>
<dbReference type="RefSeq" id="WP_338606728.1">
    <property type="nucleotide sequence ID" value="NZ_CP146275.1"/>
</dbReference>
<reference evidence="1 2" key="1">
    <citation type="submission" date="2024-02" db="EMBL/GenBank/DDBJ databases">
        <title>Complete genome sequence of Pelagibacterium nitratireducens ZH15.</title>
        <authorList>
            <person name="Zhao L.H."/>
        </authorList>
    </citation>
    <scope>NUCLEOTIDE SEQUENCE [LARGE SCALE GENOMIC DNA]</scope>
    <source>
        <strain evidence="1 2">ZH15</strain>
    </source>
</reference>
<sequence>MIARPGLDVVVTVLPHEDAEFARAIMAGATVGDAATASANDADFDLGSALVGLISLGAFKPSKGDKA</sequence>
<gene>
    <name evidence="1" type="ORF">V6617_09375</name>
</gene>
<organism evidence="1 2">
    <name type="scientific">Pelagibacterium nitratireducens</name>
    <dbReference type="NCBI Taxonomy" id="1046114"/>
    <lineage>
        <taxon>Bacteria</taxon>
        <taxon>Pseudomonadati</taxon>
        <taxon>Pseudomonadota</taxon>
        <taxon>Alphaproteobacteria</taxon>
        <taxon>Hyphomicrobiales</taxon>
        <taxon>Devosiaceae</taxon>
        <taxon>Pelagibacterium</taxon>
    </lineage>
</organism>
<keyword evidence="2" id="KW-1185">Reference proteome</keyword>
<accession>A0ABZ2HZ00</accession>
<dbReference type="EMBL" id="CP146275">
    <property type="protein sequence ID" value="WWT31254.1"/>
    <property type="molecule type" value="Genomic_DNA"/>
</dbReference>
<proteinExistence type="predicted"/>